<dbReference type="AlphaFoldDB" id="A0A318EA99"/>
<keyword evidence="3" id="KW-0808">Transferase</keyword>
<dbReference type="InterPro" id="IPR025714">
    <property type="entry name" value="Methyltranfer_dom"/>
</dbReference>
<dbReference type="InterPro" id="IPR029063">
    <property type="entry name" value="SAM-dependent_MTases_sf"/>
</dbReference>
<feature type="domain" description="S-adenosylmethionine-dependent methyltransferase Rv2258c-like winged HTH" evidence="2">
    <location>
        <begin position="30"/>
        <end position="104"/>
    </location>
</feature>
<dbReference type="Gene3D" id="3.40.50.150">
    <property type="entry name" value="Vaccinia Virus protein VP39"/>
    <property type="match status" value="1"/>
</dbReference>
<reference evidence="3 4" key="1">
    <citation type="submission" date="2018-04" db="EMBL/GenBank/DDBJ databases">
        <title>Genomic Encyclopedia of Type Strains, Phase IV (KMG-IV): sequencing the most valuable type-strain genomes for metagenomic binning, comparative biology and taxonomic classification.</title>
        <authorList>
            <person name="Goeker M."/>
        </authorList>
    </citation>
    <scope>NUCLEOTIDE SEQUENCE [LARGE SCALE GENOMIC DNA]</scope>
    <source>
        <strain evidence="3 4">DSM 104150</strain>
    </source>
</reference>
<dbReference type="Gene3D" id="1.10.10.10">
    <property type="entry name" value="Winged helix-like DNA-binding domain superfamily/Winged helix DNA-binding domain"/>
    <property type="match status" value="1"/>
</dbReference>
<sequence length="361" mass="39306">MDDLAPTATPPDPAQIEAFAGRLGQALNDAALVQMCSIGHRTGLFDTLARLPPSTSVRIATAAALDERYVREWLAALVTARVVSYDPHEQTYALPAAHAACLTRAATPNNIAVTCQMMPLMGAMEDRIIDRFRHGGGTCYHEYPRFHEVMAEDSGQTIVAGLFDGVLPLVDGLQPRLQAGIDVLDAGCGRGHALMAMAARYPRSRFAGCDLCEDAIEWATDESRRRGLQNLRFEVRDLSDFTSPSAFDFITTFDAVHDQKDPAGLLAGIARSLRPGGVYLMQDIAGSSHLERNLDHPFGTFIYTVSCMHCMPVSLGQGGAGLGTMWGEELAVRMLHDAGFPSVERRLRAEDPLNVYFVARI</sequence>
<organism evidence="3 4">
    <name type="scientific">Sinimarinibacterium flocculans</name>
    <dbReference type="NCBI Taxonomy" id="985250"/>
    <lineage>
        <taxon>Bacteria</taxon>
        <taxon>Pseudomonadati</taxon>
        <taxon>Pseudomonadota</taxon>
        <taxon>Gammaproteobacteria</taxon>
        <taxon>Nevskiales</taxon>
        <taxon>Nevskiaceae</taxon>
        <taxon>Sinimarinibacterium</taxon>
    </lineage>
</organism>
<evidence type="ECO:0000259" key="1">
    <source>
        <dbReference type="Pfam" id="PF13847"/>
    </source>
</evidence>
<dbReference type="GO" id="GO:0032259">
    <property type="term" value="P:methylation"/>
    <property type="evidence" value="ECO:0007669"/>
    <property type="project" value="UniProtKB-KW"/>
</dbReference>
<proteinExistence type="predicted"/>
<dbReference type="GO" id="GO:0008168">
    <property type="term" value="F:methyltransferase activity"/>
    <property type="evidence" value="ECO:0007669"/>
    <property type="project" value="UniProtKB-KW"/>
</dbReference>
<dbReference type="PANTHER" id="PTHR45128">
    <property type="entry name" value="METHYLTRANSFERASE TYPE 11"/>
    <property type="match status" value="1"/>
</dbReference>
<comment type="caution">
    <text evidence="3">The sequence shown here is derived from an EMBL/GenBank/DDBJ whole genome shotgun (WGS) entry which is preliminary data.</text>
</comment>
<dbReference type="PANTHER" id="PTHR45128:SF1">
    <property type="entry name" value="S-ADENOSYLMETHIONINE-DEPENDENT METHYLTRANSFERASE RV2258C"/>
    <property type="match status" value="1"/>
</dbReference>
<dbReference type="SUPFAM" id="SSF53335">
    <property type="entry name" value="S-adenosyl-L-methionine-dependent methyltransferases"/>
    <property type="match status" value="1"/>
</dbReference>
<protein>
    <submittedName>
        <fullName evidence="3">Methyltransferase family protein</fullName>
    </submittedName>
</protein>
<evidence type="ECO:0000313" key="4">
    <source>
        <dbReference type="Proteomes" id="UP000248330"/>
    </source>
</evidence>
<dbReference type="OrthoDB" id="9801363at2"/>
<keyword evidence="3" id="KW-0489">Methyltransferase</keyword>
<dbReference type="EMBL" id="QICN01000003">
    <property type="protein sequence ID" value="PXV69483.1"/>
    <property type="molecule type" value="Genomic_DNA"/>
</dbReference>
<gene>
    <name evidence="3" type="ORF">C8D93_10356</name>
</gene>
<name>A0A318EA99_9GAMM</name>
<keyword evidence="4" id="KW-1185">Reference proteome</keyword>
<feature type="domain" description="Methyltransferase" evidence="1">
    <location>
        <begin position="179"/>
        <end position="286"/>
    </location>
</feature>
<evidence type="ECO:0000313" key="3">
    <source>
        <dbReference type="EMBL" id="PXV69483.1"/>
    </source>
</evidence>
<dbReference type="CDD" id="cd02440">
    <property type="entry name" value="AdoMet_MTases"/>
    <property type="match status" value="1"/>
</dbReference>
<dbReference type="Pfam" id="PF21320">
    <property type="entry name" value="WHD_Rv2258c"/>
    <property type="match status" value="1"/>
</dbReference>
<dbReference type="Pfam" id="PF13847">
    <property type="entry name" value="Methyltransf_31"/>
    <property type="match status" value="1"/>
</dbReference>
<dbReference type="RefSeq" id="WP_110264424.1">
    <property type="nucleotide sequence ID" value="NZ_CAKZQT010000021.1"/>
</dbReference>
<dbReference type="InterPro" id="IPR048711">
    <property type="entry name" value="WHD_Rv2258c"/>
</dbReference>
<dbReference type="InterPro" id="IPR036388">
    <property type="entry name" value="WH-like_DNA-bd_sf"/>
</dbReference>
<evidence type="ECO:0000259" key="2">
    <source>
        <dbReference type="Pfam" id="PF21320"/>
    </source>
</evidence>
<dbReference type="Proteomes" id="UP000248330">
    <property type="component" value="Unassembled WGS sequence"/>
</dbReference>
<dbReference type="InterPro" id="IPR053173">
    <property type="entry name" value="SAM-binding_MTase"/>
</dbReference>
<accession>A0A318EA99</accession>